<evidence type="ECO:0000313" key="1">
    <source>
        <dbReference type="EMBL" id="MFK2827073.1"/>
    </source>
</evidence>
<dbReference type="EMBL" id="JAUIYO010000020">
    <property type="protein sequence ID" value="MFK2827073.1"/>
    <property type="molecule type" value="Genomic_DNA"/>
</dbReference>
<evidence type="ECO:0000313" key="2">
    <source>
        <dbReference type="Proteomes" id="UP001619911"/>
    </source>
</evidence>
<dbReference type="Pfam" id="PF09388">
    <property type="entry name" value="SpoOE-like"/>
    <property type="match status" value="1"/>
</dbReference>
<dbReference type="Gene3D" id="4.10.280.10">
    <property type="entry name" value="Helix-loop-helix DNA-binding domain"/>
    <property type="match status" value="1"/>
</dbReference>
<dbReference type="InterPro" id="IPR037208">
    <property type="entry name" value="Spo0E-like_sf"/>
</dbReference>
<sequence>MAAIDILEKIEDCRNDMVMLAMQTSFSDQKVVEMSVKLDQLLNQLEQLK</sequence>
<name>A0ABW8IC40_9BACI</name>
<protein>
    <submittedName>
        <fullName evidence="1">Aspartyl-phosphate phosphatase Spo0E family protein</fullName>
    </submittedName>
</protein>
<dbReference type="InterPro" id="IPR018540">
    <property type="entry name" value="Spo0E-like"/>
</dbReference>
<comment type="caution">
    <text evidence="1">The sequence shown here is derived from an EMBL/GenBank/DDBJ whole genome shotgun (WGS) entry which is preliminary data.</text>
</comment>
<reference evidence="1 2" key="1">
    <citation type="submission" date="2023-07" db="EMBL/GenBank/DDBJ databases">
        <title>Bacillus lucianemedeirus sp. nov, a new species isolated from an immunobiological production facility.</title>
        <authorList>
            <person name="Costa L.V."/>
            <person name="Miranda R.V.S.L."/>
            <person name="Brandao M.L.L."/>
            <person name="Reis C.M.F."/>
            <person name="Frazao A.M."/>
            <person name="Cruz F.V."/>
            <person name="Baio P.V.P."/>
            <person name="Veras J.F.C."/>
            <person name="Ramos J.N."/>
            <person name="Vieira V."/>
        </authorList>
    </citation>
    <scope>NUCLEOTIDE SEQUENCE [LARGE SCALE GENOMIC DNA]</scope>
    <source>
        <strain evidence="1 2">B190/17</strain>
    </source>
</reference>
<dbReference type="InterPro" id="IPR036638">
    <property type="entry name" value="HLH_DNA-bd_sf"/>
</dbReference>
<organism evidence="1 2">
    <name type="scientific">Bacillus lumedeiriae</name>
    <dbReference type="NCBI Taxonomy" id="3058829"/>
    <lineage>
        <taxon>Bacteria</taxon>
        <taxon>Bacillati</taxon>
        <taxon>Bacillota</taxon>
        <taxon>Bacilli</taxon>
        <taxon>Bacillales</taxon>
        <taxon>Bacillaceae</taxon>
        <taxon>Bacillus</taxon>
    </lineage>
</organism>
<accession>A0ABW8IC40</accession>
<proteinExistence type="predicted"/>
<keyword evidence="2" id="KW-1185">Reference proteome</keyword>
<dbReference type="Proteomes" id="UP001619911">
    <property type="component" value="Unassembled WGS sequence"/>
</dbReference>
<gene>
    <name evidence="1" type="ORF">QYG89_15580</name>
</gene>
<dbReference type="RefSeq" id="WP_404319017.1">
    <property type="nucleotide sequence ID" value="NZ_JAUIYO010000020.1"/>
</dbReference>
<dbReference type="SUPFAM" id="SSF140500">
    <property type="entry name" value="BAS1536-like"/>
    <property type="match status" value="1"/>
</dbReference>